<dbReference type="SUPFAM" id="SSF55874">
    <property type="entry name" value="ATPase domain of HSP90 chaperone/DNA topoisomerase II/histidine kinase"/>
    <property type="match status" value="1"/>
</dbReference>
<dbReference type="PRINTS" id="PR00344">
    <property type="entry name" value="BCTRLSENSOR"/>
</dbReference>
<dbReference type="PANTHER" id="PTHR43065:SF47">
    <property type="match status" value="1"/>
</dbReference>
<protein>
    <recommendedName>
        <fullName evidence="3">histidine kinase</fullName>
        <ecNumber evidence="3">2.7.13.3</ecNumber>
    </recommendedName>
</protein>
<dbReference type="InterPro" id="IPR036097">
    <property type="entry name" value="HisK_dim/P_sf"/>
</dbReference>
<evidence type="ECO:0000256" key="1">
    <source>
        <dbReference type="ARBA" id="ARBA00000085"/>
    </source>
</evidence>
<gene>
    <name evidence="12" type="ORF">Bccel_3731</name>
</gene>
<evidence type="ECO:0000313" key="12">
    <source>
        <dbReference type="EMBL" id="KNY28457.1"/>
    </source>
</evidence>
<dbReference type="OrthoDB" id="9784397at2"/>
<dbReference type="GO" id="GO:0000155">
    <property type="term" value="F:phosphorelay sensor kinase activity"/>
    <property type="evidence" value="ECO:0007669"/>
    <property type="project" value="InterPro"/>
</dbReference>
<feature type="transmembrane region" description="Helical" evidence="9">
    <location>
        <begin position="36"/>
        <end position="55"/>
    </location>
</feature>
<keyword evidence="9" id="KW-1133">Transmembrane helix</keyword>
<comment type="subcellular location">
    <subcellularLocation>
        <location evidence="2">Membrane</location>
    </subcellularLocation>
</comment>
<dbReference type="InterPro" id="IPR003594">
    <property type="entry name" value="HATPase_dom"/>
</dbReference>
<dbReference type="Gene3D" id="1.10.287.130">
    <property type="match status" value="1"/>
</dbReference>
<feature type="domain" description="Histidine kinase" evidence="10">
    <location>
        <begin position="348"/>
        <end position="577"/>
    </location>
</feature>
<proteinExistence type="predicted"/>
<comment type="catalytic activity">
    <reaction evidence="1">
        <text>ATP + protein L-histidine = ADP + protein N-phospho-L-histidine.</text>
        <dbReference type="EC" id="2.7.13.3"/>
    </reaction>
</comment>
<dbReference type="CDD" id="cd00082">
    <property type="entry name" value="HisKA"/>
    <property type="match status" value="1"/>
</dbReference>
<dbReference type="Proteomes" id="UP000036923">
    <property type="component" value="Unassembled WGS sequence"/>
</dbReference>
<dbReference type="Pfam" id="PF02518">
    <property type="entry name" value="HATPase_c"/>
    <property type="match status" value="1"/>
</dbReference>
<dbReference type="PANTHER" id="PTHR43065">
    <property type="entry name" value="SENSOR HISTIDINE KINASE"/>
    <property type="match status" value="1"/>
</dbReference>
<keyword evidence="8" id="KW-0175">Coiled coil</keyword>
<evidence type="ECO:0000256" key="6">
    <source>
        <dbReference type="ARBA" id="ARBA00022777"/>
    </source>
</evidence>
<dbReference type="SMART" id="SM00304">
    <property type="entry name" value="HAMP"/>
    <property type="match status" value="1"/>
</dbReference>
<feature type="coiled-coil region" evidence="8">
    <location>
        <begin position="260"/>
        <end position="311"/>
    </location>
</feature>
<sequence>MIKFNFPITLKSKIHSIEEKINDQVNRARLPIRKKIFFSFLILIFLLTYLSAMIYKSAYDNETKYNRIITNLTTANSIITVAKDELSPEIREICYGRQKFQDGRHIEIIQSIKKNLEDISKNVETDESKAKIGTVKSTVATLEEQIDKIGQKIKANKSFTEISASWENLNVIINTMSDNIQDFLLNELNYCELVKAQVHNEFKINGIINIIYIIGVIVLSLFISFIISNNISMPVKKLCKMTSMVAAGNLNVDEINVSSNDEIEELAKSFNVMMSKLKERTSQLTQSNDMLQRTNEQLVEVNQQLDEYSKQSMNDNIMLKKTLETLQITQAQLVQSEKMTATGRLVAGIAHEINTPIGIVLTASSHLNNKTEEFTSLVHSDHIKKSQLVDYADMCVKTTEIIQINLKRAAKLVSSFKQVTVDQVSEEKRPFYVKEYFEMIVFSLQPQFKKTRLVINLECDPSLMIDSFPGAFSQILTNFLMNSLLHAYGEDDEGIIKIEFKKEESMFILIYSDDGQGIREDDLGKIFDPFFTTKGWGVGTGLGLNIVYNIVTKMLRGSIVCESTVGDGVTFIIDFPC</sequence>
<dbReference type="SUPFAM" id="SSF158472">
    <property type="entry name" value="HAMP domain-like"/>
    <property type="match status" value="1"/>
</dbReference>
<comment type="caution">
    <text evidence="12">The sequence shown here is derived from an EMBL/GenBank/DDBJ whole genome shotgun (WGS) entry which is preliminary data.</text>
</comment>
<evidence type="ECO:0000313" key="13">
    <source>
        <dbReference type="Proteomes" id="UP000036923"/>
    </source>
</evidence>
<dbReference type="eggNOG" id="COG4191">
    <property type="taxonomic scope" value="Bacteria"/>
</dbReference>
<dbReference type="Pfam" id="PF00672">
    <property type="entry name" value="HAMP"/>
    <property type="match status" value="1"/>
</dbReference>
<evidence type="ECO:0000256" key="7">
    <source>
        <dbReference type="ARBA" id="ARBA00023012"/>
    </source>
</evidence>
<accession>A0A0L6JSQ5</accession>
<reference evidence="13" key="1">
    <citation type="submission" date="2015-07" db="EMBL/GenBank/DDBJ databases">
        <title>Near-Complete Genome Sequence of the Cellulolytic Bacterium Bacteroides (Pseudobacteroides) cellulosolvens ATCC 35603.</title>
        <authorList>
            <person name="Dassa B."/>
            <person name="Utturkar S.M."/>
            <person name="Klingeman D.M."/>
            <person name="Hurt R.A."/>
            <person name="Keller M."/>
            <person name="Xu J."/>
            <person name="Reddy Y.H.K."/>
            <person name="Borovok I."/>
            <person name="Grinberg I.R."/>
            <person name="Lamed R."/>
            <person name="Zhivin O."/>
            <person name="Bayer E.A."/>
            <person name="Brown S.D."/>
        </authorList>
    </citation>
    <scope>NUCLEOTIDE SEQUENCE [LARGE SCALE GENOMIC DNA]</scope>
    <source>
        <strain evidence="13">DSM 2933</strain>
    </source>
</reference>
<feature type="domain" description="HAMP" evidence="11">
    <location>
        <begin position="229"/>
        <end position="282"/>
    </location>
</feature>
<dbReference type="EMBL" id="LGTC01000001">
    <property type="protein sequence ID" value="KNY28457.1"/>
    <property type="molecule type" value="Genomic_DNA"/>
</dbReference>
<dbReference type="STRING" id="398512.Bccel_3731"/>
<dbReference type="PROSITE" id="PS50885">
    <property type="entry name" value="HAMP"/>
    <property type="match status" value="1"/>
</dbReference>
<dbReference type="Gene3D" id="6.10.340.10">
    <property type="match status" value="1"/>
</dbReference>
<dbReference type="InterPro" id="IPR036890">
    <property type="entry name" value="HATPase_C_sf"/>
</dbReference>
<evidence type="ECO:0000256" key="2">
    <source>
        <dbReference type="ARBA" id="ARBA00004370"/>
    </source>
</evidence>
<dbReference type="SUPFAM" id="SSF47384">
    <property type="entry name" value="Homodimeric domain of signal transducing histidine kinase"/>
    <property type="match status" value="1"/>
</dbReference>
<keyword evidence="7" id="KW-0902">Two-component regulatory system</keyword>
<dbReference type="Gene3D" id="3.30.565.10">
    <property type="entry name" value="Histidine kinase-like ATPase, C-terminal domain"/>
    <property type="match status" value="1"/>
</dbReference>
<dbReference type="RefSeq" id="WP_050753607.1">
    <property type="nucleotide sequence ID" value="NZ_LGTC01000001.1"/>
</dbReference>
<keyword evidence="6 12" id="KW-0418">Kinase</keyword>
<name>A0A0L6JSQ5_9FIRM</name>
<keyword evidence="5" id="KW-0808">Transferase</keyword>
<feature type="transmembrane region" description="Helical" evidence="9">
    <location>
        <begin position="210"/>
        <end position="231"/>
    </location>
</feature>
<keyword evidence="13" id="KW-1185">Reference proteome</keyword>
<dbReference type="SMART" id="SM00387">
    <property type="entry name" value="HATPase_c"/>
    <property type="match status" value="1"/>
</dbReference>
<evidence type="ECO:0000256" key="4">
    <source>
        <dbReference type="ARBA" id="ARBA00022553"/>
    </source>
</evidence>
<dbReference type="InterPro" id="IPR003661">
    <property type="entry name" value="HisK_dim/P_dom"/>
</dbReference>
<dbReference type="CDD" id="cd06225">
    <property type="entry name" value="HAMP"/>
    <property type="match status" value="1"/>
</dbReference>
<dbReference type="AlphaFoldDB" id="A0A0L6JSQ5"/>
<dbReference type="GO" id="GO:0016020">
    <property type="term" value="C:membrane"/>
    <property type="evidence" value="ECO:0007669"/>
    <property type="project" value="UniProtKB-SubCell"/>
</dbReference>
<keyword evidence="9" id="KW-0812">Transmembrane</keyword>
<dbReference type="InterPro" id="IPR004358">
    <property type="entry name" value="Sig_transdc_His_kin-like_C"/>
</dbReference>
<evidence type="ECO:0000259" key="10">
    <source>
        <dbReference type="PROSITE" id="PS50109"/>
    </source>
</evidence>
<evidence type="ECO:0000256" key="9">
    <source>
        <dbReference type="SAM" id="Phobius"/>
    </source>
</evidence>
<keyword evidence="4" id="KW-0597">Phosphoprotein</keyword>
<dbReference type="InterPro" id="IPR003660">
    <property type="entry name" value="HAMP_dom"/>
</dbReference>
<keyword evidence="9" id="KW-0472">Membrane</keyword>
<organism evidence="12 13">
    <name type="scientific">Pseudobacteroides cellulosolvens ATCC 35603 = DSM 2933</name>
    <dbReference type="NCBI Taxonomy" id="398512"/>
    <lineage>
        <taxon>Bacteria</taxon>
        <taxon>Bacillati</taxon>
        <taxon>Bacillota</taxon>
        <taxon>Clostridia</taxon>
        <taxon>Eubacteriales</taxon>
        <taxon>Oscillospiraceae</taxon>
        <taxon>Pseudobacteroides</taxon>
    </lineage>
</organism>
<evidence type="ECO:0000256" key="5">
    <source>
        <dbReference type="ARBA" id="ARBA00022679"/>
    </source>
</evidence>
<evidence type="ECO:0000256" key="3">
    <source>
        <dbReference type="ARBA" id="ARBA00012438"/>
    </source>
</evidence>
<dbReference type="PROSITE" id="PS50109">
    <property type="entry name" value="HIS_KIN"/>
    <property type="match status" value="1"/>
</dbReference>
<dbReference type="InterPro" id="IPR005467">
    <property type="entry name" value="His_kinase_dom"/>
</dbReference>
<evidence type="ECO:0000259" key="11">
    <source>
        <dbReference type="PROSITE" id="PS50885"/>
    </source>
</evidence>
<dbReference type="EC" id="2.7.13.3" evidence="3"/>
<evidence type="ECO:0000256" key="8">
    <source>
        <dbReference type="SAM" id="Coils"/>
    </source>
</evidence>